<dbReference type="AlphaFoldDB" id="A0A078IE25"/>
<dbReference type="STRING" id="3708.A0A078IE25"/>
<evidence type="ECO:0000313" key="1">
    <source>
        <dbReference type="EMBL" id="CDY47433.1"/>
    </source>
</evidence>
<evidence type="ECO:0000313" key="2">
    <source>
        <dbReference type="Proteomes" id="UP000028999"/>
    </source>
</evidence>
<gene>
    <name evidence="1" type="primary">BnaA02g21490D</name>
    <name evidence="1" type="ORF">GSBRNA2T00087452001</name>
</gene>
<organism evidence="1 2">
    <name type="scientific">Brassica napus</name>
    <name type="common">Rape</name>
    <dbReference type="NCBI Taxonomy" id="3708"/>
    <lineage>
        <taxon>Eukaryota</taxon>
        <taxon>Viridiplantae</taxon>
        <taxon>Streptophyta</taxon>
        <taxon>Embryophyta</taxon>
        <taxon>Tracheophyta</taxon>
        <taxon>Spermatophyta</taxon>
        <taxon>Magnoliopsida</taxon>
        <taxon>eudicotyledons</taxon>
        <taxon>Gunneridae</taxon>
        <taxon>Pentapetalae</taxon>
        <taxon>rosids</taxon>
        <taxon>malvids</taxon>
        <taxon>Brassicales</taxon>
        <taxon>Brassicaceae</taxon>
        <taxon>Brassiceae</taxon>
        <taxon>Brassica</taxon>
    </lineage>
</organism>
<dbReference type="SMR" id="A0A078IE25"/>
<reference evidence="1 2" key="1">
    <citation type="journal article" date="2014" name="Science">
        <title>Plant genetics. Early allopolyploid evolution in the post-Neolithic Brassica napus oilseed genome.</title>
        <authorList>
            <person name="Chalhoub B."/>
            <person name="Denoeud F."/>
            <person name="Liu S."/>
            <person name="Parkin I.A."/>
            <person name="Tang H."/>
            <person name="Wang X."/>
            <person name="Chiquet J."/>
            <person name="Belcram H."/>
            <person name="Tong C."/>
            <person name="Samans B."/>
            <person name="Correa M."/>
            <person name="Da Silva C."/>
            <person name="Just J."/>
            <person name="Falentin C."/>
            <person name="Koh C.S."/>
            <person name="Le Clainche I."/>
            <person name="Bernard M."/>
            <person name="Bento P."/>
            <person name="Noel B."/>
            <person name="Labadie K."/>
            <person name="Alberti A."/>
            <person name="Charles M."/>
            <person name="Arnaud D."/>
            <person name="Guo H."/>
            <person name="Daviaud C."/>
            <person name="Alamery S."/>
            <person name="Jabbari K."/>
            <person name="Zhao M."/>
            <person name="Edger P.P."/>
            <person name="Chelaifa H."/>
            <person name="Tack D."/>
            <person name="Lassalle G."/>
            <person name="Mestiri I."/>
            <person name="Schnel N."/>
            <person name="Le Paslier M.C."/>
            <person name="Fan G."/>
            <person name="Renault V."/>
            <person name="Bayer P.E."/>
            <person name="Golicz A.A."/>
            <person name="Manoli S."/>
            <person name="Lee T.H."/>
            <person name="Thi V.H."/>
            <person name="Chalabi S."/>
            <person name="Hu Q."/>
            <person name="Fan C."/>
            <person name="Tollenaere R."/>
            <person name="Lu Y."/>
            <person name="Battail C."/>
            <person name="Shen J."/>
            <person name="Sidebottom C.H."/>
            <person name="Wang X."/>
            <person name="Canaguier A."/>
            <person name="Chauveau A."/>
            <person name="Berard A."/>
            <person name="Deniot G."/>
            <person name="Guan M."/>
            <person name="Liu Z."/>
            <person name="Sun F."/>
            <person name="Lim Y.P."/>
            <person name="Lyons E."/>
            <person name="Town C.D."/>
            <person name="Bancroft I."/>
            <person name="Wang X."/>
            <person name="Meng J."/>
            <person name="Ma J."/>
            <person name="Pires J.C."/>
            <person name="King G.J."/>
            <person name="Brunel D."/>
            <person name="Delourme R."/>
            <person name="Renard M."/>
            <person name="Aury J.M."/>
            <person name="Adams K.L."/>
            <person name="Batley J."/>
            <person name="Snowdon R.J."/>
            <person name="Tost J."/>
            <person name="Edwards D."/>
            <person name="Zhou Y."/>
            <person name="Hua W."/>
            <person name="Sharpe A.G."/>
            <person name="Paterson A.H."/>
            <person name="Guan C."/>
            <person name="Wincker P."/>
        </authorList>
    </citation>
    <scope>NUCLEOTIDE SEQUENCE [LARGE SCALE GENOMIC DNA]</scope>
    <source>
        <strain evidence="2">cv. Darmor-bzh</strain>
    </source>
</reference>
<keyword evidence="2" id="KW-1185">Reference proteome</keyword>
<proteinExistence type="predicted"/>
<dbReference type="EMBL" id="LK032715">
    <property type="protein sequence ID" value="CDY47433.1"/>
    <property type="molecule type" value="Genomic_DNA"/>
</dbReference>
<dbReference type="PaxDb" id="3708-A0A078IE25"/>
<dbReference type="Gramene" id="CDY47433">
    <property type="protein sequence ID" value="CDY47433"/>
    <property type="gene ID" value="GSBRNA2T00087452001"/>
</dbReference>
<protein>
    <submittedName>
        <fullName evidence="1">BnaA02g21490D protein</fullName>
    </submittedName>
</protein>
<dbReference type="Proteomes" id="UP000028999">
    <property type="component" value="Unassembled WGS sequence"/>
</dbReference>
<sequence>MPKAHLHQTSISRIDDRFLKHYNLDQIVDNLAGKYLSSPIRSDLTQQRIRFHKTNQARGRSVSYGRSFSATLNYSSTDANVRYQVFLILSFGSSINTFFCKRPSSLNTLSTPMVLLVGKIGYTWENNPALSFVLMKV</sequence>
<accession>A0A078IE25</accession>
<name>A0A078IE25_BRANA</name>